<feature type="region of interest" description="Disordered" evidence="6">
    <location>
        <begin position="230"/>
        <end position="260"/>
    </location>
</feature>
<dbReference type="PANTHER" id="PTHR42953">
    <property type="entry name" value="HIGH-AFFINITY ZINC UPTAKE SYSTEM PROTEIN ZNUA-RELATED"/>
    <property type="match status" value="1"/>
</dbReference>
<dbReference type="Pfam" id="PF01297">
    <property type="entry name" value="ZnuA"/>
    <property type="match status" value="1"/>
</dbReference>
<evidence type="ECO:0000313" key="8">
    <source>
        <dbReference type="EMBL" id="NHO67964.1"/>
    </source>
</evidence>
<dbReference type="AlphaFoldDB" id="A0A9E5MPH7"/>
<evidence type="ECO:0000256" key="3">
    <source>
        <dbReference type="ARBA" id="ARBA00022448"/>
    </source>
</evidence>
<feature type="compositionally biased region" description="Basic and acidic residues" evidence="6">
    <location>
        <begin position="249"/>
        <end position="260"/>
    </location>
</feature>
<proteinExistence type="inferred from homology"/>
<keyword evidence="5" id="KW-0864">Zinc transport</keyword>
<feature type="chain" id="PRO_5038694983" description="High-affinity zinc uptake system protein ZnuA" evidence="7">
    <location>
        <begin position="29"/>
        <end position="375"/>
    </location>
</feature>
<protein>
    <recommendedName>
        <fullName evidence="2">High-affinity zinc uptake system protein ZnuA</fullName>
    </recommendedName>
</protein>
<dbReference type="InterPro" id="IPR050492">
    <property type="entry name" value="Bact_metal-bind_prot9"/>
</dbReference>
<reference evidence="8" key="1">
    <citation type="submission" date="2020-03" db="EMBL/GenBank/DDBJ databases">
        <authorList>
            <person name="Guo F."/>
        </authorList>
    </citation>
    <scope>NUCLEOTIDE SEQUENCE</scope>
    <source>
        <strain evidence="8">JCM 30134</strain>
    </source>
</reference>
<keyword evidence="3" id="KW-0813">Transport</keyword>
<dbReference type="SUPFAM" id="SSF53807">
    <property type="entry name" value="Helical backbone' metal receptor"/>
    <property type="match status" value="1"/>
</dbReference>
<keyword evidence="5" id="KW-0862">Zinc</keyword>
<keyword evidence="4 7" id="KW-0732">Signal</keyword>
<dbReference type="Gene3D" id="3.40.50.1980">
    <property type="entry name" value="Nitrogenase molybdenum iron protein domain"/>
    <property type="match status" value="2"/>
</dbReference>
<evidence type="ECO:0000256" key="6">
    <source>
        <dbReference type="SAM" id="MobiDB-lite"/>
    </source>
</evidence>
<feature type="region of interest" description="Disordered" evidence="6">
    <location>
        <begin position="145"/>
        <end position="196"/>
    </location>
</feature>
<dbReference type="EMBL" id="JAAONZ010000022">
    <property type="protein sequence ID" value="NHO67964.1"/>
    <property type="molecule type" value="Genomic_DNA"/>
</dbReference>
<dbReference type="Proteomes" id="UP000787472">
    <property type="component" value="Unassembled WGS sequence"/>
</dbReference>
<accession>A0A9E5MPH7</accession>
<dbReference type="RefSeq" id="WP_167191517.1">
    <property type="nucleotide sequence ID" value="NZ_JAAONZ010000022.1"/>
</dbReference>
<sequence>MNTSLIRRGLLGVSLWAASLCVCVWAEAQPAGYEPAGSARAAAPVASAALTPEALTPESLTPRRLTIVTSIQPLSLMAKAVVGDHVDVTNLLQPGQTPHDFAFKVSDRQRLERADLLLWVGEALEPYLVSIAALQPQLSMASLVSSSGRQGLQPAGSDGDRESGDAHRGDSNEDNNEKNSDHHRGEGDHASHHLSHGDQHLWLNPEYGAAMMQALAKRLAELDPVNAAEYQQNARDESRRVLSLTSRRRPVEDRDAEVRHDTSPAARQYAVVHKAYQHFLEYFGYPSPLVLTPIPELSPGARQLWRVGEQLSAGDCLLIESASPRKWVNSFAQRQQLKLVRADIMGSSDGVTTYYRLLEELVKTFDGCTAVPPLE</sequence>
<feature type="signal peptide" evidence="7">
    <location>
        <begin position="1"/>
        <end position="28"/>
    </location>
</feature>
<dbReference type="GO" id="GO:0006829">
    <property type="term" value="P:zinc ion transport"/>
    <property type="evidence" value="ECO:0007669"/>
    <property type="project" value="UniProtKB-KW"/>
</dbReference>
<comment type="similarity">
    <text evidence="1">Belongs to the bacterial solute-binding protein 9 family.</text>
</comment>
<keyword evidence="5" id="KW-0406">Ion transport</keyword>
<comment type="caution">
    <text evidence="8">The sequence shown here is derived from an EMBL/GenBank/DDBJ whole genome shotgun (WGS) entry which is preliminary data.</text>
</comment>
<evidence type="ECO:0000256" key="7">
    <source>
        <dbReference type="SAM" id="SignalP"/>
    </source>
</evidence>
<organism evidence="8 9">
    <name type="scientific">Pseudomaricurvus hydrocarbonicus</name>
    <dbReference type="NCBI Taxonomy" id="1470433"/>
    <lineage>
        <taxon>Bacteria</taxon>
        <taxon>Pseudomonadati</taxon>
        <taxon>Pseudomonadota</taxon>
        <taxon>Gammaproteobacteria</taxon>
        <taxon>Cellvibrionales</taxon>
        <taxon>Cellvibrionaceae</taxon>
        <taxon>Pseudomaricurvus</taxon>
    </lineage>
</organism>
<evidence type="ECO:0000256" key="1">
    <source>
        <dbReference type="ARBA" id="ARBA00011028"/>
    </source>
</evidence>
<name>A0A9E5MPH7_9GAMM</name>
<evidence type="ECO:0000256" key="5">
    <source>
        <dbReference type="ARBA" id="ARBA00022906"/>
    </source>
</evidence>
<keyword evidence="9" id="KW-1185">Reference proteome</keyword>
<dbReference type="PANTHER" id="PTHR42953:SF3">
    <property type="entry name" value="HIGH-AFFINITY ZINC UPTAKE SYSTEM PROTEIN ZNUA"/>
    <property type="match status" value="1"/>
</dbReference>
<evidence type="ECO:0000256" key="4">
    <source>
        <dbReference type="ARBA" id="ARBA00022729"/>
    </source>
</evidence>
<evidence type="ECO:0000313" key="9">
    <source>
        <dbReference type="Proteomes" id="UP000787472"/>
    </source>
</evidence>
<dbReference type="GO" id="GO:0046872">
    <property type="term" value="F:metal ion binding"/>
    <property type="evidence" value="ECO:0007669"/>
    <property type="project" value="InterPro"/>
</dbReference>
<feature type="compositionally biased region" description="Basic and acidic residues" evidence="6">
    <location>
        <begin position="158"/>
        <end position="196"/>
    </location>
</feature>
<dbReference type="InterPro" id="IPR006127">
    <property type="entry name" value="ZnuA-like"/>
</dbReference>
<gene>
    <name evidence="8" type="ORF">G8770_20650</name>
</gene>
<evidence type="ECO:0000256" key="2">
    <source>
        <dbReference type="ARBA" id="ARBA00015915"/>
    </source>
</evidence>